<dbReference type="Gene3D" id="3.50.50.60">
    <property type="entry name" value="FAD/NAD(P)-binding domain"/>
    <property type="match status" value="1"/>
</dbReference>
<organism evidence="3 4">
    <name type="scientific">Arcobacter nitrofigilis (strain ATCC 33309 / DSM 7299 / CCUG 15893 / LMG 7604 / NCTC 12251 / CI)</name>
    <name type="common">Campylobacter nitrofigilis</name>
    <dbReference type="NCBI Taxonomy" id="572480"/>
    <lineage>
        <taxon>Bacteria</taxon>
        <taxon>Pseudomonadati</taxon>
        <taxon>Campylobacterota</taxon>
        <taxon>Epsilonproteobacteria</taxon>
        <taxon>Campylobacterales</taxon>
        <taxon>Arcobacteraceae</taxon>
        <taxon>Arcobacter</taxon>
    </lineage>
</organism>
<dbReference type="OrthoDB" id="5410311at2"/>
<dbReference type="GO" id="GO:0016491">
    <property type="term" value="F:oxidoreductase activity"/>
    <property type="evidence" value="ECO:0007669"/>
    <property type="project" value="UniProtKB-KW"/>
</dbReference>
<name>D5V1Z7_ARCNC</name>
<dbReference type="PANTHER" id="PTHR13847">
    <property type="entry name" value="SARCOSINE DEHYDROGENASE-RELATED"/>
    <property type="match status" value="1"/>
</dbReference>
<protein>
    <submittedName>
        <fullName evidence="3">FAD dependent oxidoreductase</fullName>
    </submittedName>
</protein>
<dbReference type="STRING" id="572480.Arnit_1927"/>
<dbReference type="SUPFAM" id="SSF51905">
    <property type="entry name" value="FAD/NAD(P)-binding domain"/>
    <property type="match status" value="1"/>
</dbReference>
<dbReference type="RefSeq" id="WP_013135726.1">
    <property type="nucleotide sequence ID" value="NC_014166.1"/>
</dbReference>
<dbReference type="Pfam" id="PF01266">
    <property type="entry name" value="DAO"/>
    <property type="match status" value="1"/>
</dbReference>
<accession>D5V1Z7</accession>
<dbReference type="PANTHER" id="PTHR13847:SF289">
    <property type="entry name" value="GLYCINE OXIDASE"/>
    <property type="match status" value="1"/>
</dbReference>
<evidence type="ECO:0000256" key="1">
    <source>
        <dbReference type="ARBA" id="ARBA00023002"/>
    </source>
</evidence>
<dbReference type="AlphaFoldDB" id="D5V1Z7"/>
<dbReference type="PROSITE" id="PS51257">
    <property type="entry name" value="PROKAR_LIPOPROTEIN"/>
    <property type="match status" value="1"/>
</dbReference>
<proteinExistence type="predicted"/>
<dbReference type="InterPro" id="IPR036188">
    <property type="entry name" value="FAD/NAD-bd_sf"/>
</dbReference>
<dbReference type="Gene3D" id="3.30.9.10">
    <property type="entry name" value="D-Amino Acid Oxidase, subunit A, domain 2"/>
    <property type="match status" value="1"/>
</dbReference>
<evidence type="ECO:0000259" key="2">
    <source>
        <dbReference type="Pfam" id="PF01266"/>
    </source>
</evidence>
<dbReference type="HOGENOM" id="CLU_712988_0_0_7"/>
<feature type="domain" description="FAD dependent oxidoreductase" evidence="2">
    <location>
        <begin position="5"/>
        <end position="359"/>
    </location>
</feature>
<reference evidence="3 4" key="1">
    <citation type="journal article" date="2010" name="Stand. Genomic Sci.">
        <title>Complete genome sequence of Arcobacter nitrofigilis type strain (CI).</title>
        <authorList>
            <person name="Pati A."/>
            <person name="Gronow S."/>
            <person name="Lapidus A."/>
            <person name="Copeland A."/>
            <person name="Glavina Del Rio T."/>
            <person name="Nolan M."/>
            <person name="Lucas S."/>
            <person name="Tice H."/>
            <person name="Cheng J.F."/>
            <person name="Han C."/>
            <person name="Chertkov O."/>
            <person name="Bruce D."/>
            <person name="Tapia R."/>
            <person name="Goodwin L."/>
            <person name="Pitluck S."/>
            <person name="Liolios K."/>
            <person name="Ivanova N."/>
            <person name="Mavromatis K."/>
            <person name="Chen A."/>
            <person name="Palaniappan K."/>
            <person name="Land M."/>
            <person name="Hauser L."/>
            <person name="Chang Y.J."/>
            <person name="Jeffries C.D."/>
            <person name="Detter J.C."/>
            <person name="Rohde M."/>
            <person name="Goker M."/>
            <person name="Bristow J."/>
            <person name="Eisen J.A."/>
            <person name="Markowitz V."/>
            <person name="Hugenholtz P."/>
            <person name="Klenk H.P."/>
            <person name="Kyrpides N.C."/>
        </authorList>
    </citation>
    <scope>NUCLEOTIDE SEQUENCE [LARGE SCALE GENOMIC DNA]</scope>
    <source>
        <strain evidence="4">ATCC 33309 / DSM 7299 / CCUG 15893 / LMG 7604 / NCTC 12251 / CI</strain>
    </source>
</reference>
<keyword evidence="4" id="KW-1185">Reference proteome</keyword>
<evidence type="ECO:0000313" key="3">
    <source>
        <dbReference type="EMBL" id="ADG93581.1"/>
    </source>
</evidence>
<dbReference type="eggNOG" id="COG0665">
    <property type="taxonomic scope" value="Bacteria"/>
</dbReference>
<dbReference type="Proteomes" id="UP000000939">
    <property type="component" value="Chromosome"/>
</dbReference>
<dbReference type="InterPro" id="IPR006076">
    <property type="entry name" value="FAD-dep_OxRdtase"/>
</dbReference>
<evidence type="ECO:0000313" key="4">
    <source>
        <dbReference type="Proteomes" id="UP000000939"/>
    </source>
</evidence>
<gene>
    <name evidence="3" type="ordered locus">Arnit_1927</name>
</gene>
<dbReference type="KEGG" id="ant:Arnit_1927"/>
<dbReference type="GO" id="GO:0005737">
    <property type="term" value="C:cytoplasm"/>
    <property type="evidence" value="ECO:0007669"/>
    <property type="project" value="TreeGrafter"/>
</dbReference>
<dbReference type="EMBL" id="CP001999">
    <property type="protein sequence ID" value="ADG93581.1"/>
    <property type="molecule type" value="Genomic_DNA"/>
</dbReference>
<sequence length="385" mass="44669">MKNYDYVIIGAGIAGSCVAHFLKDDKTLLLDRFDDVAQFASGVAGGFLSPLLGKPNKFKELVTTSLKFAVDFYKNLDEDLIVQKGVLRLPKDDEDRLKFDEYKKHFDFECEEKNDGFFFKIGSQVFSYDMCKKLTKNIDKKFNYDVKHIKRIDNFYIINDEIKAKNLILTTGSDIELIDEEYIKIRAVWGQRIDISTTTCIDFNYHKECSVSTSHEKLDDKTYKVSIGATHHRFDNNLEKKYKAFENPELSNLVNIGYTNNLYKKDTFELLDKANNIRPLNDVKVLKTYFGPRASSFDYFPLVGSLIDSKETLNMFPYLKNGTPVKSERFIRYDNLFVLNGVGGRGFVLSPYLAKKLVDFIKRNDTLEDEITVDRLFKKWVRRIK</sequence>
<keyword evidence="1" id="KW-0560">Oxidoreductase</keyword>